<name>A0A8R7VCI3_TRIUA</name>
<accession>A0A8R7VCI3</accession>
<keyword evidence="1" id="KW-0472">Membrane</keyword>
<keyword evidence="3" id="KW-1185">Reference proteome</keyword>
<dbReference type="Proteomes" id="UP000015106">
    <property type="component" value="Unassembled WGS sequence"/>
</dbReference>
<keyword evidence="1" id="KW-0812">Transmembrane</keyword>
<feature type="transmembrane region" description="Helical" evidence="1">
    <location>
        <begin position="20"/>
        <end position="37"/>
    </location>
</feature>
<evidence type="ECO:0000313" key="2">
    <source>
        <dbReference type="EnsemblPlants" id="TuG1812S0001093300.01.T01"/>
    </source>
</evidence>
<evidence type="ECO:0000313" key="3">
    <source>
        <dbReference type="Proteomes" id="UP000015106"/>
    </source>
</evidence>
<proteinExistence type="predicted"/>
<protein>
    <submittedName>
        <fullName evidence="2">Uncharacterized protein</fullName>
    </submittedName>
</protein>
<evidence type="ECO:0000256" key="1">
    <source>
        <dbReference type="SAM" id="Phobius"/>
    </source>
</evidence>
<sequence>MEKRLRKVETSFLEPWLTPTYAIPLSLISTYVALLGFRAQAYQLTTMSSSMRTISLLMGCNNSPTTYATHTNDAFALPLLFVLPTTLTWPCSAHGITTSRRRAWAAHRSSAVAPRSQPPPVQELLVLLTFHHLGITSRT</sequence>
<reference evidence="2" key="2">
    <citation type="submission" date="2022-06" db="UniProtKB">
        <authorList>
            <consortium name="EnsemblPlants"/>
        </authorList>
    </citation>
    <scope>IDENTIFICATION</scope>
</reference>
<dbReference type="EnsemblPlants" id="TuG1812S0001093300.01.T01">
    <property type="protein sequence ID" value="TuG1812S0001093300.01.T01"/>
    <property type="gene ID" value="TuG1812S0001093300.01"/>
</dbReference>
<keyword evidence="1" id="KW-1133">Transmembrane helix</keyword>
<reference evidence="3" key="1">
    <citation type="journal article" date="2013" name="Nature">
        <title>Draft genome of the wheat A-genome progenitor Triticum urartu.</title>
        <authorList>
            <person name="Ling H.Q."/>
            <person name="Zhao S."/>
            <person name="Liu D."/>
            <person name="Wang J."/>
            <person name="Sun H."/>
            <person name="Zhang C."/>
            <person name="Fan H."/>
            <person name="Li D."/>
            <person name="Dong L."/>
            <person name="Tao Y."/>
            <person name="Gao C."/>
            <person name="Wu H."/>
            <person name="Li Y."/>
            <person name="Cui Y."/>
            <person name="Guo X."/>
            <person name="Zheng S."/>
            <person name="Wang B."/>
            <person name="Yu K."/>
            <person name="Liang Q."/>
            <person name="Yang W."/>
            <person name="Lou X."/>
            <person name="Chen J."/>
            <person name="Feng M."/>
            <person name="Jian J."/>
            <person name="Zhang X."/>
            <person name="Luo G."/>
            <person name="Jiang Y."/>
            <person name="Liu J."/>
            <person name="Wang Z."/>
            <person name="Sha Y."/>
            <person name="Zhang B."/>
            <person name="Wu H."/>
            <person name="Tang D."/>
            <person name="Shen Q."/>
            <person name="Xue P."/>
            <person name="Zou S."/>
            <person name="Wang X."/>
            <person name="Liu X."/>
            <person name="Wang F."/>
            <person name="Yang Y."/>
            <person name="An X."/>
            <person name="Dong Z."/>
            <person name="Zhang K."/>
            <person name="Zhang X."/>
            <person name="Luo M.C."/>
            <person name="Dvorak J."/>
            <person name="Tong Y."/>
            <person name="Wang J."/>
            <person name="Yang H."/>
            <person name="Li Z."/>
            <person name="Wang D."/>
            <person name="Zhang A."/>
            <person name="Wang J."/>
        </authorList>
    </citation>
    <scope>NUCLEOTIDE SEQUENCE</scope>
    <source>
        <strain evidence="3">cv. G1812</strain>
    </source>
</reference>
<dbReference type="Gramene" id="TuG1812S0001093300.01.T01">
    <property type="protein sequence ID" value="TuG1812S0001093300.01.T01"/>
    <property type="gene ID" value="TuG1812S0001093300.01"/>
</dbReference>
<dbReference type="AlphaFoldDB" id="A0A8R7VCI3"/>
<organism evidence="2 3">
    <name type="scientific">Triticum urartu</name>
    <name type="common">Red wild einkorn</name>
    <name type="synonym">Crithodium urartu</name>
    <dbReference type="NCBI Taxonomy" id="4572"/>
    <lineage>
        <taxon>Eukaryota</taxon>
        <taxon>Viridiplantae</taxon>
        <taxon>Streptophyta</taxon>
        <taxon>Embryophyta</taxon>
        <taxon>Tracheophyta</taxon>
        <taxon>Spermatophyta</taxon>
        <taxon>Magnoliopsida</taxon>
        <taxon>Liliopsida</taxon>
        <taxon>Poales</taxon>
        <taxon>Poaceae</taxon>
        <taxon>BOP clade</taxon>
        <taxon>Pooideae</taxon>
        <taxon>Triticodae</taxon>
        <taxon>Triticeae</taxon>
        <taxon>Triticinae</taxon>
        <taxon>Triticum</taxon>
    </lineage>
</organism>